<keyword evidence="4" id="KW-0479">Metal-binding</keyword>
<dbReference type="GO" id="GO:0016020">
    <property type="term" value="C:membrane"/>
    <property type="evidence" value="ECO:0007669"/>
    <property type="project" value="UniProtKB-SubCell"/>
</dbReference>
<evidence type="ECO:0000256" key="4">
    <source>
        <dbReference type="ARBA" id="ARBA00022723"/>
    </source>
</evidence>
<dbReference type="EMBL" id="FJUY01000011">
    <property type="protein sequence ID" value="CZT21557.1"/>
    <property type="molecule type" value="Genomic_DNA"/>
</dbReference>
<keyword evidence="5 8" id="KW-1133">Transmembrane helix</keyword>
<sequence>MLAQRLTQQSLRRLAAQPNALRIATPAAVATGAAFNKVQRRQVAARAEISPEEARSTILGKQRLNRPVAPHLAIYKPQITWYLSALNRITGCAVSGAFYAFGGLYLIAPTLGWHLESAVIAASFAAWPMFLQVATKMIVALPFTFHSFNGVRHLVWDTAKMITNKKVNQSGWTVVGLSVVSALALAFV</sequence>
<dbReference type="GeneID" id="35602538"/>
<proteinExistence type="predicted"/>
<keyword evidence="7 8" id="KW-0472">Membrane</keyword>
<protein>
    <submittedName>
        <fullName evidence="9">Related to succinate dehydrogenase, cytochrome b subunit</fullName>
    </submittedName>
</protein>
<dbReference type="PANTHER" id="PTHR10978:SF5">
    <property type="entry name" value="SUCCINATE DEHYDROGENASE CYTOCHROME B560 SUBUNIT, MITOCHONDRIAL"/>
    <property type="match status" value="1"/>
</dbReference>
<keyword evidence="2" id="KW-0349">Heme</keyword>
<gene>
    <name evidence="9" type="ORF">RCC_07420</name>
</gene>
<evidence type="ECO:0000313" key="9">
    <source>
        <dbReference type="EMBL" id="CZT21557.1"/>
    </source>
</evidence>
<evidence type="ECO:0000256" key="1">
    <source>
        <dbReference type="ARBA" id="ARBA00004141"/>
    </source>
</evidence>
<name>A0A2D3V9W2_9PEZI</name>
<evidence type="ECO:0000256" key="3">
    <source>
        <dbReference type="ARBA" id="ARBA00022692"/>
    </source>
</evidence>
<feature type="transmembrane region" description="Helical" evidence="8">
    <location>
        <begin position="85"/>
        <end position="107"/>
    </location>
</feature>
<keyword evidence="6" id="KW-0408">Iron</keyword>
<dbReference type="GO" id="GO:0009055">
    <property type="term" value="F:electron transfer activity"/>
    <property type="evidence" value="ECO:0007669"/>
    <property type="project" value="InterPro"/>
</dbReference>
<evidence type="ECO:0000256" key="8">
    <source>
        <dbReference type="SAM" id="Phobius"/>
    </source>
</evidence>
<dbReference type="InterPro" id="IPR034804">
    <property type="entry name" value="SQR/QFR_C/D"/>
</dbReference>
<evidence type="ECO:0000256" key="2">
    <source>
        <dbReference type="ARBA" id="ARBA00022617"/>
    </source>
</evidence>
<dbReference type="SUPFAM" id="SSF81343">
    <property type="entry name" value="Fumarate reductase respiratory complex transmembrane subunits"/>
    <property type="match status" value="1"/>
</dbReference>
<dbReference type="PROSITE" id="PS01001">
    <property type="entry name" value="SDH_CYT_2"/>
    <property type="match status" value="1"/>
</dbReference>
<evidence type="ECO:0000313" key="10">
    <source>
        <dbReference type="Proteomes" id="UP000225277"/>
    </source>
</evidence>
<dbReference type="GO" id="GO:0046872">
    <property type="term" value="F:metal ion binding"/>
    <property type="evidence" value="ECO:0007669"/>
    <property type="project" value="UniProtKB-KW"/>
</dbReference>
<dbReference type="STRING" id="112498.A0A2D3V9W2"/>
<evidence type="ECO:0000256" key="5">
    <source>
        <dbReference type="ARBA" id="ARBA00022989"/>
    </source>
</evidence>
<reference evidence="9 10" key="1">
    <citation type="submission" date="2016-03" db="EMBL/GenBank/DDBJ databases">
        <authorList>
            <person name="Ploux O."/>
        </authorList>
    </citation>
    <scope>NUCLEOTIDE SEQUENCE [LARGE SCALE GENOMIC DNA]</scope>
    <source>
        <strain evidence="9 10">URUG2</strain>
    </source>
</reference>
<dbReference type="InterPro" id="IPR014314">
    <property type="entry name" value="Succ_DH_cytb556"/>
</dbReference>
<dbReference type="Gene3D" id="1.20.1300.10">
    <property type="entry name" value="Fumarate reductase/succinate dehydrogenase, transmembrane subunit"/>
    <property type="match status" value="1"/>
</dbReference>
<dbReference type="NCBIfam" id="TIGR02970">
    <property type="entry name" value="succ_dehyd_cytB"/>
    <property type="match status" value="1"/>
</dbReference>
<dbReference type="PANTHER" id="PTHR10978">
    <property type="entry name" value="SUCCINATE DEHYDROGENASE CYTOCHROME B560 SUBUNIT"/>
    <property type="match status" value="1"/>
</dbReference>
<dbReference type="Pfam" id="PF01127">
    <property type="entry name" value="Sdh_cyt"/>
    <property type="match status" value="1"/>
</dbReference>
<evidence type="ECO:0000256" key="6">
    <source>
        <dbReference type="ARBA" id="ARBA00023004"/>
    </source>
</evidence>
<dbReference type="GO" id="GO:0006099">
    <property type="term" value="P:tricarboxylic acid cycle"/>
    <property type="evidence" value="ECO:0007669"/>
    <property type="project" value="InterPro"/>
</dbReference>
<keyword evidence="10" id="KW-1185">Reference proteome</keyword>
<dbReference type="InterPro" id="IPR018495">
    <property type="entry name" value="Succ_DH_cyt_bsu_CS"/>
</dbReference>
<dbReference type="GO" id="GO:0005739">
    <property type="term" value="C:mitochondrion"/>
    <property type="evidence" value="ECO:0007669"/>
    <property type="project" value="GOC"/>
</dbReference>
<comment type="subcellular location">
    <subcellularLocation>
        <location evidence="1">Membrane</location>
        <topology evidence="1">Multi-pass membrane protein</topology>
    </subcellularLocation>
</comment>
<dbReference type="Proteomes" id="UP000225277">
    <property type="component" value="Unassembled WGS sequence"/>
</dbReference>
<dbReference type="OrthoDB" id="588261at2759"/>
<dbReference type="RefSeq" id="XP_023628446.1">
    <property type="nucleotide sequence ID" value="XM_023772678.1"/>
</dbReference>
<dbReference type="InterPro" id="IPR000701">
    <property type="entry name" value="SuccDH_FuR_B_TM-su"/>
</dbReference>
<keyword evidence="3 8" id="KW-0812">Transmembrane</keyword>
<dbReference type="AlphaFoldDB" id="A0A2D3V9W2"/>
<evidence type="ECO:0000256" key="7">
    <source>
        <dbReference type="ARBA" id="ARBA00023136"/>
    </source>
</evidence>
<dbReference type="CDD" id="cd03499">
    <property type="entry name" value="SQR_TypeC_SdhC"/>
    <property type="match status" value="1"/>
</dbReference>
<feature type="transmembrane region" description="Helical" evidence="8">
    <location>
        <begin position="170"/>
        <end position="187"/>
    </location>
</feature>
<accession>A0A2D3V9W2</accession>
<organism evidence="9 10">
    <name type="scientific">Ramularia collo-cygni</name>
    <dbReference type="NCBI Taxonomy" id="112498"/>
    <lineage>
        <taxon>Eukaryota</taxon>
        <taxon>Fungi</taxon>
        <taxon>Dikarya</taxon>
        <taxon>Ascomycota</taxon>
        <taxon>Pezizomycotina</taxon>
        <taxon>Dothideomycetes</taxon>
        <taxon>Dothideomycetidae</taxon>
        <taxon>Mycosphaerellales</taxon>
        <taxon>Mycosphaerellaceae</taxon>
        <taxon>Ramularia</taxon>
    </lineage>
</organism>
<dbReference type="GO" id="GO:0006121">
    <property type="term" value="P:mitochondrial electron transport, succinate to ubiquinone"/>
    <property type="evidence" value="ECO:0007669"/>
    <property type="project" value="TreeGrafter"/>
</dbReference>